<dbReference type="InterPro" id="IPR007344">
    <property type="entry name" value="GrpB/CoaE"/>
</dbReference>
<dbReference type="PANTHER" id="PTHR34822">
    <property type="entry name" value="GRPB DOMAIN PROTEIN (AFU_ORTHOLOGUE AFUA_1G01530)"/>
    <property type="match status" value="1"/>
</dbReference>
<dbReference type="PANTHER" id="PTHR34822:SF1">
    <property type="entry name" value="GRPB FAMILY PROTEIN"/>
    <property type="match status" value="1"/>
</dbReference>
<dbReference type="EMBL" id="JACSPM010000003">
    <property type="protein sequence ID" value="MBD8024272.1"/>
    <property type="molecule type" value="Genomic_DNA"/>
</dbReference>
<dbReference type="Proteomes" id="UP000602532">
    <property type="component" value="Unassembled WGS sequence"/>
</dbReference>
<comment type="caution">
    <text evidence="1">The sequence shown here is derived from an EMBL/GenBank/DDBJ whole genome shotgun (WGS) entry which is preliminary data.</text>
</comment>
<evidence type="ECO:0000313" key="2">
    <source>
        <dbReference type="Proteomes" id="UP000602532"/>
    </source>
</evidence>
<proteinExistence type="predicted"/>
<reference evidence="1 2" key="1">
    <citation type="submission" date="2020-08" db="EMBL/GenBank/DDBJ databases">
        <title>A Genomic Blueprint of the Chicken Gut Microbiome.</title>
        <authorList>
            <person name="Gilroy R."/>
            <person name="Ravi A."/>
            <person name="Getino M."/>
            <person name="Pursley I."/>
            <person name="Horton D.L."/>
            <person name="Alikhan N.-F."/>
            <person name="Baker D."/>
            <person name="Gharbi K."/>
            <person name="Hall N."/>
            <person name="Watson M."/>
            <person name="Adriaenssens E.M."/>
            <person name="Foster-Nyarko E."/>
            <person name="Jarju S."/>
            <person name="Secka A."/>
            <person name="Antonio M."/>
            <person name="Oren A."/>
            <person name="Chaudhuri R."/>
            <person name="La Ragione R.M."/>
            <person name="Hildebrand F."/>
            <person name="Pallen M.J."/>
        </authorList>
    </citation>
    <scope>NUCLEOTIDE SEQUENCE [LARGE SCALE GENOMIC DNA]</scope>
    <source>
        <strain evidence="1 2">Sa1CUA4</strain>
    </source>
</reference>
<evidence type="ECO:0000313" key="1">
    <source>
        <dbReference type="EMBL" id="MBD8024272.1"/>
    </source>
</evidence>
<dbReference type="RefSeq" id="WP_191766581.1">
    <property type="nucleotide sequence ID" value="NZ_JACSPM010000003.1"/>
</dbReference>
<sequence length="222" mass="24813">MKDRLVVDPGLVGGRVCGVPVHPLWRPSALKGNADRQSSRVSFRQTEPGELQLHQAAWARDFRVIELLLHSTIPEQIEAVRHVGSTAVPGLLAKPVIDIDLTVRDVSDEPSYIPRLEAAGFRLIFRDRLGGDEHRQLTLADPNVNLHVWDADASEPQRHELFVAWLRSSPSDREMYTQAKLDAVAAAGAGRYNDHKSAAVYDIYERAFAADPHRNHDPQPRT</sequence>
<accession>A0ABR8X4M2</accession>
<dbReference type="Gene3D" id="3.30.460.10">
    <property type="entry name" value="Beta Polymerase, domain 2"/>
    <property type="match status" value="1"/>
</dbReference>
<dbReference type="Pfam" id="PF04229">
    <property type="entry name" value="GrpB"/>
    <property type="match status" value="1"/>
</dbReference>
<dbReference type="InterPro" id="IPR043519">
    <property type="entry name" value="NT_sf"/>
</dbReference>
<name>A0ABR8X4M2_9MICO</name>
<dbReference type="SUPFAM" id="SSF81301">
    <property type="entry name" value="Nucleotidyltransferase"/>
    <property type="match status" value="1"/>
</dbReference>
<organism evidence="1 2">
    <name type="scientific">Microbacterium gallinarum</name>
    <dbReference type="NCBI Taxonomy" id="2762209"/>
    <lineage>
        <taxon>Bacteria</taxon>
        <taxon>Bacillati</taxon>
        <taxon>Actinomycetota</taxon>
        <taxon>Actinomycetes</taxon>
        <taxon>Micrococcales</taxon>
        <taxon>Microbacteriaceae</taxon>
        <taxon>Microbacterium</taxon>
    </lineage>
</organism>
<keyword evidence="2" id="KW-1185">Reference proteome</keyword>
<gene>
    <name evidence="1" type="ORF">H9622_11805</name>
</gene>
<protein>
    <submittedName>
        <fullName evidence="1">GrpB family protein</fullName>
    </submittedName>
</protein>